<feature type="transmembrane region" description="Helical" evidence="6">
    <location>
        <begin position="278"/>
        <end position="300"/>
    </location>
</feature>
<dbReference type="PANTHER" id="PTHR30250:SF11">
    <property type="entry name" value="O-ANTIGEN TRANSPORTER-RELATED"/>
    <property type="match status" value="1"/>
</dbReference>
<evidence type="ECO:0000256" key="1">
    <source>
        <dbReference type="ARBA" id="ARBA00004651"/>
    </source>
</evidence>
<comment type="subcellular location">
    <subcellularLocation>
        <location evidence="1">Cell membrane</location>
        <topology evidence="1">Multi-pass membrane protein</topology>
    </subcellularLocation>
</comment>
<evidence type="ECO:0000256" key="2">
    <source>
        <dbReference type="ARBA" id="ARBA00022475"/>
    </source>
</evidence>
<protein>
    <submittedName>
        <fullName evidence="7">Uncharacterized protein</fullName>
    </submittedName>
</protein>
<dbReference type="Pfam" id="PF01943">
    <property type="entry name" value="Polysacc_synt"/>
    <property type="match status" value="1"/>
</dbReference>
<evidence type="ECO:0000256" key="3">
    <source>
        <dbReference type="ARBA" id="ARBA00022692"/>
    </source>
</evidence>
<feature type="transmembrane region" description="Helical" evidence="6">
    <location>
        <begin position="162"/>
        <end position="179"/>
    </location>
</feature>
<feature type="transmembrane region" description="Helical" evidence="6">
    <location>
        <begin position="374"/>
        <end position="394"/>
    </location>
</feature>
<keyword evidence="5 6" id="KW-0472">Membrane</keyword>
<dbReference type="AlphaFoldDB" id="A0A3A6T695"/>
<keyword evidence="8" id="KW-1185">Reference proteome</keyword>
<keyword evidence="3 6" id="KW-0812">Transmembrane</keyword>
<feature type="transmembrane region" description="Helical" evidence="6">
    <location>
        <begin position="124"/>
        <end position="150"/>
    </location>
</feature>
<keyword evidence="4 6" id="KW-1133">Transmembrane helix</keyword>
<accession>A0A3A6T695</accession>
<comment type="caution">
    <text evidence="7">The sequence shown here is derived from an EMBL/GenBank/DDBJ whole genome shotgun (WGS) entry which is preliminary data.</text>
</comment>
<dbReference type="InterPro" id="IPR050833">
    <property type="entry name" value="Poly_Biosynth_Transport"/>
</dbReference>
<gene>
    <name evidence="7" type="ORF">D5R81_18895</name>
</gene>
<evidence type="ECO:0000256" key="4">
    <source>
        <dbReference type="ARBA" id="ARBA00022989"/>
    </source>
</evidence>
<dbReference type="RefSeq" id="WP_121855136.1">
    <property type="nucleotide sequence ID" value="NZ_CP037952.1"/>
</dbReference>
<feature type="transmembrane region" description="Helical" evidence="6">
    <location>
        <begin position="338"/>
        <end position="362"/>
    </location>
</feature>
<sequence length="440" mass="48915">MNDIEKESSYLSRGSILIISTFIGGFIALYFFNVVVSRILGPHEYGDFKVAEAFLNLGSMLVLMGGSKAVARFLPEPIHNKNGEGVWDYTRFYIKVILVSSTFLIMAVYFGHEYHLSIVDGDSYHPILLASLAIPVAAMSALLGGILQVAKRIDLAFIPWRIGDPLMRLTICSFYFWMFGELSSFQAIVITLITSISIALFSLLFIHRLSLMPFQRAQKKPNYKEWLRVSTPMMFIAIMQMMMMQSDIYMIEYMVGETAVGHFAAAQTTAKAVSSIQMALYGLVTPLIVTSLASGHLSIVELNRRGFLMMVKVVLPIAITISYFGHPILEFYGHDTETAYLSMLTLLIGYAVGSLLGFATLWLQYSGKEKTVMATLLCTVTINIILNALLIPIFDIEGAAIATSTALILSGVTLSILMFRHLNILPWTLNSKKEMVEAKV</sequence>
<dbReference type="EMBL" id="QYYH01000200">
    <property type="protein sequence ID" value="RJY04931.1"/>
    <property type="molecule type" value="Genomic_DNA"/>
</dbReference>
<feature type="transmembrane region" description="Helical" evidence="6">
    <location>
        <begin position="185"/>
        <end position="206"/>
    </location>
</feature>
<dbReference type="PANTHER" id="PTHR30250">
    <property type="entry name" value="PST FAMILY PREDICTED COLANIC ACID TRANSPORTER"/>
    <property type="match status" value="1"/>
</dbReference>
<evidence type="ECO:0000313" key="7">
    <source>
        <dbReference type="EMBL" id="RJY04931.1"/>
    </source>
</evidence>
<evidence type="ECO:0000256" key="5">
    <source>
        <dbReference type="ARBA" id="ARBA00023136"/>
    </source>
</evidence>
<dbReference type="OrthoDB" id="6283795at2"/>
<reference evidence="7 8" key="1">
    <citation type="submission" date="2018-09" db="EMBL/GenBank/DDBJ databases">
        <title>Phylogeny of the Shewanellaceae, and recommendation for two new genera, Pseudoshewanella and Parashewanella.</title>
        <authorList>
            <person name="Wang G."/>
        </authorList>
    </citation>
    <scope>NUCLEOTIDE SEQUENCE [LARGE SCALE GENOMIC DNA]</scope>
    <source>
        <strain evidence="7 8">KCTC 22492</strain>
    </source>
</reference>
<feature type="transmembrane region" description="Helical" evidence="6">
    <location>
        <begin position="400"/>
        <end position="419"/>
    </location>
</feature>
<dbReference type="InterPro" id="IPR002797">
    <property type="entry name" value="Polysacc_synth"/>
</dbReference>
<name>A0A3A6T695_9GAMM</name>
<keyword evidence="2" id="KW-1003">Cell membrane</keyword>
<feature type="transmembrane region" description="Helical" evidence="6">
    <location>
        <begin position="16"/>
        <end position="41"/>
    </location>
</feature>
<proteinExistence type="predicted"/>
<dbReference type="GO" id="GO:0005886">
    <property type="term" value="C:plasma membrane"/>
    <property type="evidence" value="ECO:0007669"/>
    <property type="project" value="UniProtKB-SubCell"/>
</dbReference>
<dbReference type="Proteomes" id="UP000273022">
    <property type="component" value="Unassembled WGS sequence"/>
</dbReference>
<organism evidence="7 8">
    <name type="scientific">Parashewanella spongiae</name>
    <dbReference type="NCBI Taxonomy" id="342950"/>
    <lineage>
        <taxon>Bacteria</taxon>
        <taxon>Pseudomonadati</taxon>
        <taxon>Pseudomonadota</taxon>
        <taxon>Gammaproteobacteria</taxon>
        <taxon>Alteromonadales</taxon>
        <taxon>Shewanellaceae</taxon>
        <taxon>Parashewanella</taxon>
    </lineage>
</organism>
<feature type="transmembrane region" description="Helical" evidence="6">
    <location>
        <begin position="226"/>
        <end position="244"/>
    </location>
</feature>
<evidence type="ECO:0000256" key="6">
    <source>
        <dbReference type="SAM" id="Phobius"/>
    </source>
</evidence>
<feature type="transmembrane region" description="Helical" evidence="6">
    <location>
        <begin position="92"/>
        <end position="112"/>
    </location>
</feature>
<feature type="transmembrane region" description="Helical" evidence="6">
    <location>
        <begin position="307"/>
        <end position="326"/>
    </location>
</feature>
<evidence type="ECO:0000313" key="8">
    <source>
        <dbReference type="Proteomes" id="UP000273022"/>
    </source>
</evidence>